<feature type="compositionally biased region" description="Basic and acidic residues" evidence="1">
    <location>
        <begin position="812"/>
        <end position="822"/>
    </location>
</feature>
<dbReference type="SUPFAM" id="SSF52047">
    <property type="entry name" value="RNI-like"/>
    <property type="match status" value="3"/>
</dbReference>
<dbReference type="InterPro" id="IPR006553">
    <property type="entry name" value="Leu-rich_rpt_Cys-con_subtyp"/>
</dbReference>
<dbReference type="Proteomes" id="UP000241890">
    <property type="component" value="Unassembled WGS sequence"/>
</dbReference>
<feature type="region of interest" description="Disordered" evidence="1">
    <location>
        <begin position="795"/>
        <end position="822"/>
    </location>
</feature>
<evidence type="ECO:0000256" key="1">
    <source>
        <dbReference type="SAM" id="MobiDB-lite"/>
    </source>
</evidence>
<dbReference type="OrthoDB" id="550575at2759"/>
<dbReference type="Gene3D" id="3.80.10.10">
    <property type="entry name" value="Ribonuclease Inhibitor"/>
    <property type="match status" value="2"/>
</dbReference>
<proteinExistence type="predicted"/>
<name>A0A2R5GBJ0_9STRA</name>
<dbReference type="GO" id="GO:0031146">
    <property type="term" value="P:SCF-dependent proteasomal ubiquitin-dependent protein catabolic process"/>
    <property type="evidence" value="ECO:0007669"/>
    <property type="project" value="TreeGrafter"/>
</dbReference>
<dbReference type="SMART" id="SM00367">
    <property type="entry name" value="LRR_CC"/>
    <property type="match status" value="8"/>
</dbReference>
<gene>
    <name evidence="2" type="ORF">FCC1311_045732</name>
</gene>
<feature type="compositionally biased region" description="Low complexity" evidence="1">
    <location>
        <begin position="795"/>
        <end position="805"/>
    </location>
</feature>
<reference evidence="2 3" key="1">
    <citation type="submission" date="2017-12" db="EMBL/GenBank/DDBJ databases">
        <title>Sequencing, de novo assembly and annotation of complete genome of a new Thraustochytrid species, strain FCC1311.</title>
        <authorList>
            <person name="Sedici K."/>
            <person name="Godart F."/>
            <person name="Aiese Cigliano R."/>
            <person name="Sanseverino W."/>
            <person name="Barakat M."/>
            <person name="Ortet P."/>
            <person name="Marechal E."/>
            <person name="Cagnac O."/>
            <person name="Amato A."/>
        </authorList>
    </citation>
    <scope>NUCLEOTIDE SEQUENCE [LARGE SCALE GENOMIC DNA]</scope>
</reference>
<dbReference type="InParanoid" id="A0A2R5GBJ0"/>
<dbReference type="PANTHER" id="PTHR13318:SF95">
    <property type="entry name" value="F-BOX PROTEIN YLR352W"/>
    <property type="match status" value="1"/>
</dbReference>
<dbReference type="AlphaFoldDB" id="A0A2R5GBJ0"/>
<protein>
    <submittedName>
        <fullName evidence="2">F-box/LRR-repeat protein 2</fullName>
    </submittedName>
</protein>
<feature type="compositionally biased region" description="Gly residues" evidence="1">
    <location>
        <begin position="1"/>
        <end position="10"/>
    </location>
</feature>
<evidence type="ECO:0000313" key="2">
    <source>
        <dbReference type="EMBL" id="GBG28350.1"/>
    </source>
</evidence>
<sequence>MPNRSGGGATGATVAKPNALAADKSGKSDKRKLLMSGERHNVAFMTALLAGLVAPRFFSLPDKVAEDTVISFLSLRDAMIVRTASTQLRALVEASLARRTVVDISRVSASDEDIVALLNMCPAAETLTLRENIFAGPNFGRALSPNLRRLEIVNCPELRVSSTPSSEEPPMAKILAHCRDLEILISNAMCDRALRALADACGPTLREVSCRESGHHVTGAGVLTLVQASPRLRALDLSWCAMGDEHFQTIAGVPSVRERLQVLDISGCCDVREPSQQRRTYTLTEEGVALGILRMHALRQFACDGLFPEGPLFFALSEHRGFPLDLDPNSTHTGVTLVRSTLSALRFGDCPRLDSGEQLRRFAHAVGPNLRVLELKGCKEISDIGGLCELAKASPRLEEICLSGCIGASNLFMQTLASSCPRLRKAAFRRVERLSDVGVEALVSGCHALEYVDLSGCLGITDRGLEHLMQCTNLQTLLIYCCSAITDHGFLRALGIEASTVELEVAPQAGTEEALSEAATAAATFSLFTDKSAVKAPVAWPRLEHLDLSWCFHISAPCFLAIMQRLPNLRKLSMEGFDHFTSKDLARIQCFGPRVVIEASHHADDAMERHIQHLHRLNVVDDKRSLSGSRLRARSADSTQISPKLAASPATSPTAKRAAGPKKGLRRKGSGDFAHHITLYQPVPHTVGSPRARARNRAASLSSPKHNLALDLLLPPPALPVVDTERRCEIDKTRVLSSPQRIGPNGAHLVRRVSLEDLEAMESPIGPEDLLQARPRAYSEALTGESVPDAKVSLGRASSFRSSSGETFLGESRGETLSRDHGNLCRRRFGDDQQDLSRLSAFAAAK</sequence>
<dbReference type="EMBL" id="BEYU01000040">
    <property type="protein sequence ID" value="GBG28350.1"/>
    <property type="molecule type" value="Genomic_DNA"/>
</dbReference>
<feature type="region of interest" description="Disordered" evidence="1">
    <location>
        <begin position="1"/>
        <end position="25"/>
    </location>
</feature>
<feature type="compositionally biased region" description="Basic residues" evidence="1">
    <location>
        <begin position="659"/>
        <end position="668"/>
    </location>
</feature>
<dbReference type="PANTHER" id="PTHR13318">
    <property type="entry name" value="PARTNER OF PAIRED, ISOFORM B-RELATED"/>
    <property type="match status" value="1"/>
</dbReference>
<accession>A0A2R5GBJ0</accession>
<dbReference type="InterPro" id="IPR001611">
    <property type="entry name" value="Leu-rich_rpt"/>
</dbReference>
<keyword evidence="3" id="KW-1185">Reference proteome</keyword>
<dbReference type="InterPro" id="IPR032675">
    <property type="entry name" value="LRR_dom_sf"/>
</dbReference>
<dbReference type="Pfam" id="PF13516">
    <property type="entry name" value="LRR_6"/>
    <property type="match status" value="1"/>
</dbReference>
<feature type="region of interest" description="Disordered" evidence="1">
    <location>
        <begin position="628"/>
        <end position="670"/>
    </location>
</feature>
<evidence type="ECO:0000313" key="3">
    <source>
        <dbReference type="Proteomes" id="UP000241890"/>
    </source>
</evidence>
<comment type="caution">
    <text evidence="2">The sequence shown here is derived from an EMBL/GenBank/DDBJ whole genome shotgun (WGS) entry which is preliminary data.</text>
</comment>
<dbReference type="GO" id="GO:0019005">
    <property type="term" value="C:SCF ubiquitin ligase complex"/>
    <property type="evidence" value="ECO:0007669"/>
    <property type="project" value="TreeGrafter"/>
</dbReference>
<organism evidence="2 3">
    <name type="scientific">Hondaea fermentalgiana</name>
    <dbReference type="NCBI Taxonomy" id="2315210"/>
    <lineage>
        <taxon>Eukaryota</taxon>
        <taxon>Sar</taxon>
        <taxon>Stramenopiles</taxon>
        <taxon>Bigyra</taxon>
        <taxon>Labyrinthulomycetes</taxon>
        <taxon>Thraustochytrida</taxon>
        <taxon>Thraustochytriidae</taxon>
        <taxon>Hondaea</taxon>
    </lineage>
</organism>